<accession>A0A2P7B518</accession>
<dbReference type="RefSeq" id="WP_106666336.1">
    <property type="nucleotide sequence ID" value="NZ_PGGM01000012.1"/>
</dbReference>
<organism evidence="1 2">
    <name type="scientific">Phyllobacterium sophorae</name>
    <dbReference type="NCBI Taxonomy" id="1520277"/>
    <lineage>
        <taxon>Bacteria</taxon>
        <taxon>Pseudomonadati</taxon>
        <taxon>Pseudomonadota</taxon>
        <taxon>Alphaproteobacteria</taxon>
        <taxon>Hyphomicrobiales</taxon>
        <taxon>Phyllobacteriaceae</taxon>
        <taxon>Phyllobacterium</taxon>
    </lineage>
</organism>
<name>A0A2P7B518_9HYPH</name>
<comment type="caution">
    <text evidence="1">The sequence shown here is derived from an EMBL/GenBank/DDBJ whole genome shotgun (WGS) entry which is preliminary data.</text>
</comment>
<protein>
    <submittedName>
        <fullName evidence="1">Pilus assembly protein PilZ</fullName>
    </submittedName>
</protein>
<sequence>MSSSATDNKTEKRLEERKRTRLRSGKLVTLGGQFLTECHFQDLAGGGARIRIIGHCTIPNRFWLFDDQYAGALITEIIWRKDAEFGVRFVQDSGVVPLSDTVLNTLAGKYYSL</sequence>
<dbReference type="AlphaFoldDB" id="A0A2P7B518"/>
<evidence type="ECO:0000313" key="2">
    <source>
        <dbReference type="Proteomes" id="UP000241764"/>
    </source>
</evidence>
<evidence type="ECO:0000313" key="1">
    <source>
        <dbReference type="EMBL" id="PSH61553.1"/>
    </source>
</evidence>
<dbReference type="EMBL" id="PGGM01000012">
    <property type="protein sequence ID" value="PSH61553.1"/>
    <property type="molecule type" value="Genomic_DNA"/>
</dbReference>
<dbReference type="Proteomes" id="UP000241764">
    <property type="component" value="Unassembled WGS sequence"/>
</dbReference>
<gene>
    <name evidence="1" type="ORF">CU103_22315</name>
</gene>
<proteinExistence type="predicted"/>
<keyword evidence="2" id="KW-1185">Reference proteome</keyword>
<reference evidence="2" key="1">
    <citation type="submission" date="2017-11" db="EMBL/GenBank/DDBJ databases">
        <authorList>
            <person name="Kuznetsova I."/>
            <person name="Sazanova A."/>
            <person name="Chirak E."/>
            <person name="Safronova V."/>
            <person name="Willems A."/>
        </authorList>
    </citation>
    <scope>NUCLEOTIDE SEQUENCE [LARGE SCALE GENOMIC DNA]</scope>
    <source>
        <strain evidence="2">CCBAU 03422</strain>
    </source>
</reference>
<dbReference type="OrthoDB" id="7950104at2"/>